<dbReference type="Proteomes" id="UP000325286">
    <property type="component" value="Chromosome"/>
</dbReference>
<reference evidence="2 3" key="1">
    <citation type="submission" date="2019-08" db="EMBL/GenBank/DDBJ databases">
        <title>Deep-cultivation of Planctomycetes and their phenomic and genomic characterization uncovers novel biology.</title>
        <authorList>
            <person name="Wiegand S."/>
            <person name="Jogler M."/>
            <person name="Boedeker C."/>
            <person name="Pinto D."/>
            <person name="Vollmers J."/>
            <person name="Rivas-Marin E."/>
            <person name="Kohn T."/>
            <person name="Peeters S.H."/>
            <person name="Heuer A."/>
            <person name="Rast P."/>
            <person name="Oberbeckmann S."/>
            <person name="Bunk B."/>
            <person name="Jeske O."/>
            <person name="Meyerdierks A."/>
            <person name="Storesund J.E."/>
            <person name="Kallscheuer N."/>
            <person name="Luecker S."/>
            <person name="Lage O.M."/>
            <person name="Pohl T."/>
            <person name="Merkel B.J."/>
            <person name="Hornburger P."/>
            <person name="Mueller R.-W."/>
            <person name="Bruemmer F."/>
            <person name="Labrenz M."/>
            <person name="Spormann A.M."/>
            <person name="Op den Camp H."/>
            <person name="Overmann J."/>
            <person name="Amann R."/>
            <person name="Jetten M.S.M."/>
            <person name="Mascher T."/>
            <person name="Medema M.H."/>
            <person name="Devos D.P."/>
            <person name="Kaster A.-K."/>
            <person name="Ovreas L."/>
            <person name="Rohde M."/>
            <person name="Galperin M.Y."/>
            <person name="Jogler C."/>
        </authorList>
    </citation>
    <scope>NUCLEOTIDE SEQUENCE [LARGE SCALE GENOMIC DNA]</scope>
    <source>
        <strain evidence="2 3">UC8</strain>
    </source>
</reference>
<dbReference type="SUPFAM" id="SSF49313">
    <property type="entry name" value="Cadherin-like"/>
    <property type="match status" value="1"/>
</dbReference>
<dbReference type="Gene3D" id="2.60.40.10">
    <property type="entry name" value="Immunoglobulins"/>
    <property type="match status" value="1"/>
</dbReference>
<dbReference type="EMBL" id="CP042914">
    <property type="protein sequence ID" value="QEG40637.1"/>
    <property type="molecule type" value="Genomic_DNA"/>
</dbReference>
<dbReference type="GO" id="GO:0016020">
    <property type="term" value="C:membrane"/>
    <property type="evidence" value="ECO:0007669"/>
    <property type="project" value="InterPro"/>
</dbReference>
<dbReference type="KEGG" id="rul:UC8_26540"/>
<dbReference type="GO" id="GO:0005509">
    <property type="term" value="F:calcium ion binding"/>
    <property type="evidence" value="ECO:0007669"/>
    <property type="project" value="InterPro"/>
</dbReference>
<dbReference type="OrthoDB" id="278280at2"/>
<dbReference type="InterPro" id="IPR015919">
    <property type="entry name" value="Cadherin-like_sf"/>
</dbReference>
<evidence type="ECO:0000256" key="1">
    <source>
        <dbReference type="SAM" id="Phobius"/>
    </source>
</evidence>
<protein>
    <recommendedName>
        <fullName evidence="4">Cadherin domain-containing protein</fullName>
    </recommendedName>
</protein>
<proteinExistence type="predicted"/>
<sequence>MTKRERILAIAVGGILVLLVLQWGLNRFRDARSQRDIQIARMESELQTANGIKRMGLSATDRMAGFLRRSLPSNGDEAVNAYMEWLYTLMEASGVSGTDVKRLNSAASGDLYRAYTYRVSANGDMEEMVWLLHAFHRTDYLHRIRSMTIKPVRGDAQLTLSMTIEVLAMNEAADKQPAPEEPSPLVEEDVEVYVEAILNRNFFAPPNQPPRYAGNRTVEAVVDSEFSFTPKFDDPDGDEVLLRLAGEVPEGVRIDERSGEIRLRRSELGELALTVEARDSGRPARVVQQQLLVNVVQAPPPKEEPKTTAFDDATQAFVTALIYSRGSWEAWVTVRTKGEKLELRAGDEFEVGELSGKVIDVTQKFVQLEVDDRRFTVRLDGNLADAAKQSLVD</sequence>
<dbReference type="AlphaFoldDB" id="A0A5B9QNF2"/>
<gene>
    <name evidence="2" type="ORF">UC8_26540</name>
</gene>
<accession>A0A5B9QNF2</accession>
<organism evidence="2 3">
    <name type="scientific">Roseimaritima ulvae</name>
    <dbReference type="NCBI Taxonomy" id="980254"/>
    <lineage>
        <taxon>Bacteria</taxon>
        <taxon>Pseudomonadati</taxon>
        <taxon>Planctomycetota</taxon>
        <taxon>Planctomycetia</taxon>
        <taxon>Pirellulales</taxon>
        <taxon>Pirellulaceae</taxon>
        <taxon>Roseimaritima</taxon>
    </lineage>
</organism>
<evidence type="ECO:0008006" key="4">
    <source>
        <dbReference type="Google" id="ProtNLM"/>
    </source>
</evidence>
<dbReference type="CDD" id="cd11304">
    <property type="entry name" value="Cadherin_repeat"/>
    <property type="match status" value="1"/>
</dbReference>
<name>A0A5B9QNF2_9BACT</name>
<keyword evidence="1" id="KW-0812">Transmembrane</keyword>
<evidence type="ECO:0000313" key="3">
    <source>
        <dbReference type="Proteomes" id="UP000325286"/>
    </source>
</evidence>
<keyword evidence="3" id="KW-1185">Reference proteome</keyword>
<evidence type="ECO:0000313" key="2">
    <source>
        <dbReference type="EMBL" id="QEG40637.1"/>
    </source>
</evidence>
<dbReference type="RefSeq" id="WP_068130670.1">
    <property type="nucleotide sequence ID" value="NZ_CP042914.1"/>
</dbReference>
<feature type="transmembrane region" description="Helical" evidence="1">
    <location>
        <begin position="7"/>
        <end position="25"/>
    </location>
</feature>
<keyword evidence="1" id="KW-1133">Transmembrane helix</keyword>
<dbReference type="InterPro" id="IPR013783">
    <property type="entry name" value="Ig-like_fold"/>
</dbReference>
<keyword evidence="1" id="KW-0472">Membrane</keyword>